<dbReference type="Pfam" id="PF00202">
    <property type="entry name" value="Aminotran_3"/>
    <property type="match status" value="1"/>
</dbReference>
<dbReference type="SUPFAM" id="SSF53383">
    <property type="entry name" value="PLP-dependent transferases"/>
    <property type="match status" value="1"/>
</dbReference>
<keyword evidence="2 3" id="KW-0663">Pyridoxal phosphate</keyword>
<dbReference type="InterPro" id="IPR015422">
    <property type="entry name" value="PyrdxlP-dep_Trfase_small"/>
</dbReference>
<evidence type="ECO:0000256" key="2">
    <source>
        <dbReference type="ARBA" id="ARBA00022898"/>
    </source>
</evidence>
<dbReference type="NCBIfam" id="NF004718">
    <property type="entry name" value="PRK06062.1"/>
    <property type="match status" value="1"/>
</dbReference>
<evidence type="ECO:0000256" key="1">
    <source>
        <dbReference type="ARBA" id="ARBA00008954"/>
    </source>
</evidence>
<keyword evidence="6" id="KW-1185">Reference proteome</keyword>
<dbReference type="InterPro" id="IPR015421">
    <property type="entry name" value="PyrdxlP-dep_Trfase_major"/>
</dbReference>
<dbReference type="PANTHER" id="PTHR43094">
    <property type="entry name" value="AMINOTRANSFERASE"/>
    <property type="match status" value="1"/>
</dbReference>
<proteinExistence type="inferred from homology"/>
<dbReference type="GO" id="GO:0008483">
    <property type="term" value="F:transaminase activity"/>
    <property type="evidence" value="ECO:0007669"/>
    <property type="project" value="UniProtKB-KW"/>
</dbReference>
<comment type="similarity">
    <text evidence="1 3">Belongs to the class-III pyridoxal-phosphate-dependent aminotransferase family.</text>
</comment>
<evidence type="ECO:0000313" key="5">
    <source>
        <dbReference type="EMBL" id="BDG71736.1"/>
    </source>
</evidence>
<dbReference type="InterPro" id="IPR000489">
    <property type="entry name" value="Pterin-binding_dom"/>
</dbReference>
<feature type="domain" description="Pterin-binding" evidence="4">
    <location>
        <begin position="417"/>
        <end position="457"/>
    </location>
</feature>
<dbReference type="InterPro" id="IPR015424">
    <property type="entry name" value="PyrdxlP-dep_Trfase"/>
</dbReference>
<dbReference type="CDD" id="cd00610">
    <property type="entry name" value="OAT_like"/>
    <property type="match status" value="1"/>
</dbReference>
<dbReference type="RefSeq" id="WP_244458971.1">
    <property type="nucleotide sequence ID" value="NZ_AP025637.1"/>
</dbReference>
<dbReference type="Proteomes" id="UP000831327">
    <property type="component" value="Chromosome"/>
</dbReference>
<accession>A0ABN6P075</accession>
<dbReference type="PANTHER" id="PTHR43094:SF1">
    <property type="entry name" value="AMINOTRANSFERASE CLASS-III"/>
    <property type="match status" value="1"/>
</dbReference>
<protein>
    <submittedName>
        <fullName evidence="5">Aminotransferase</fullName>
    </submittedName>
</protein>
<organism evidence="5 6">
    <name type="scientific">Roseomonas fluvialis</name>
    <dbReference type="NCBI Taxonomy" id="1750527"/>
    <lineage>
        <taxon>Bacteria</taxon>
        <taxon>Pseudomonadati</taxon>
        <taxon>Pseudomonadota</taxon>
        <taxon>Alphaproteobacteria</taxon>
        <taxon>Acetobacterales</taxon>
        <taxon>Roseomonadaceae</taxon>
        <taxon>Roseomonas</taxon>
    </lineage>
</organism>
<dbReference type="InterPro" id="IPR005814">
    <property type="entry name" value="Aminotrans_3"/>
</dbReference>
<reference evidence="5 6" key="1">
    <citation type="journal article" date="2016" name="Microbes Environ.">
        <title>Phylogenetically diverse aerobic anoxygenic phototrophic bacteria isolated from epilithic biofilms in Tama river, Japan.</title>
        <authorList>
            <person name="Hirose S."/>
            <person name="Matsuura K."/>
            <person name="Haruta S."/>
        </authorList>
    </citation>
    <scope>NUCLEOTIDE SEQUENCE [LARGE SCALE GENOMIC DNA]</scope>
    <source>
        <strain evidence="5 6">S08</strain>
    </source>
</reference>
<evidence type="ECO:0000256" key="3">
    <source>
        <dbReference type="RuleBase" id="RU003560"/>
    </source>
</evidence>
<evidence type="ECO:0000313" key="6">
    <source>
        <dbReference type="Proteomes" id="UP000831327"/>
    </source>
</evidence>
<dbReference type="PROSITE" id="PS50972">
    <property type="entry name" value="PTERIN_BINDING"/>
    <property type="match status" value="1"/>
</dbReference>
<gene>
    <name evidence="5" type="ORF">Rmf_16650</name>
</gene>
<dbReference type="EMBL" id="AP025637">
    <property type="protein sequence ID" value="BDG71736.1"/>
    <property type="molecule type" value="Genomic_DNA"/>
</dbReference>
<sequence>MPDDLTTYHPHKSVADQNRHHVIFPWTKQAGLKPKEIMRAEGVYVWDGSGKRYLDLAAQLACVNAGHQHPRIVRAIQEQAAKLCYAAPQFATEVRGRLAQMIAEVMPGDLNKVYFTSAGAEANEYAVKIARTVTGRPKIIARYRAYHGATHGAMSLTGDWRRAYNEPGMPGTVHAFQPYCYRCTFGQEPGSCARECLTSLEEIIQFENPEFVAAVIVETITGPSNGLYVPPDDYMPKLRALCDKYGIMLICDEVMSGWGRTGEWFAVNNWNVVPDIITTAKGLTNAQVPLGAVVVSGRIAEALEEQTLWAGSTYSGHALACAAGIAAIETYREEGLIENSRRLGTVLLSELQRIQQRHPTVGDVRGRGLFAAIELVKDRGTRAPLMPAREEPYATRGGLGAIKRALDEAGVMVFTRPNLIGISPPLNITEEQLMEGLAALDRALDHADAMLLESAAG</sequence>
<evidence type="ECO:0000259" key="4">
    <source>
        <dbReference type="PROSITE" id="PS50972"/>
    </source>
</evidence>
<keyword evidence="5" id="KW-0808">Transferase</keyword>
<dbReference type="Gene3D" id="3.90.1150.10">
    <property type="entry name" value="Aspartate Aminotransferase, domain 1"/>
    <property type="match status" value="1"/>
</dbReference>
<keyword evidence="5" id="KW-0032">Aminotransferase</keyword>
<name>A0ABN6P075_9PROT</name>
<dbReference type="Gene3D" id="3.40.640.10">
    <property type="entry name" value="Type I PLP-dependent aspartate aminotransferase-like (Major domain)"/>
    <property type="match status" value="1"/>
</dbReference>